<dbReference type="RefSeq" id="WP_330646838.1">
    <property type="nucleotide sequence ID" value="NZ_CP135444.1"/>
</dbReference>
<protein>
    <recommendedName>
        <fullName evidence="3">GIY-YIG domain-containing protein</fullName>
    </recommendedName>
</protein>
<dbReference type="EMBL" id="CP135444">
    <property type="protein sequence ID" value="WRY35095.1"/>
    <property type="molecule type" value="Genomic_DNA"/>
</dbReference>
<organism evidence="1 2">
    <name type="scientific">Thioclava litoralis</name>
    <dbReference type="NCBI Taxonomy" id="3076557"/>
    <lineage>
        <taxon>Bacteria</taxon>
        <taxon>Pseudomonadati</taxon>
        <taxon>Pseudomonadota</taxon>
        <taxon>Alphaproteobacteria</taxon>
        <taxon>Rhodobacterales</taxon>
        <taxon>Paracoccaceae</taxon>
        <taxon>Thioclava</taxon>
    </lineage>
</organism>
<evidence type="ECO:0008006" key="3">
    <source>
        <dbReference type="Google" id="ProtNLM"/>
    </source>
</evidence>
<evidence type="ECO:0000313" key="2">
    <source>
        <dbReference type="Proteomes" id="UP001623290"/>
    </source>
</evidence>
<dbReference type="Proteomes" id="UP001623290">
    <property type="component" value="Plasmid unnamed1"/>
</dbReference>
<accession>A0ABZ1E330</accession>
<proteinExistence type="predicted"/>
<evidence type="ECO:0000313" key="1">
    <source>
        <dbReference type="EMBL" id="WRY35095.1"/>
    </source>
</evidence>
<sequence>MGPALHRLSLPAQMLERGFWLYIWEVLRPDAPPLYYVGRTGDNSSPHASAPYSRMGQHLGKAKTQNALRRQLAARGLRPEDCLRFELYSHGPIYPEIHIEGADRATLMAHHIPLRNQVAVMEKLLCDGMKAGGYEVMNSVGCKWALSDDGAAKWAEAKGAFQTAFPDLK</sequence>
<geneLocation type="plasmid" evidence="1 2">
    <name>unnamed1</name>
</geneLocation>
<keyword evidence="1" id="KW-0614">Plasmid</keyword>
<reference evidence="1 2" key="1">
    <citation type="submission" date="2023-09" db="EMBL/GenBank/DDBJ databases">
        <title>Thioclava shenzhenensis sp. nov., a multidrug resistant bacteria-antagonizing species isolated from coastal seawater.</title>
        <authorList>
            <person name="Long M."/>
        </authorList>
    </citation>
    <scope>NUCLEOTIDE SEQUENCE [LARGE SCALE GENOMIC DNA]</scope>
    <source>
        <strain evidence="1 2">FTW29</strain>
        <plasmid evidence="1 2">unnamed1</plasmid>
    </source>
</reference>
<name>A0ABZ1E330_9RHOB</name>
<gene>
    <name evidence="1" type="ORF">RPE78_14745</name>
</gene>
<keyword evidence="2" id="KW-1185">Reference proteome</keyword>